<accession>A0ABQ4DS83</accession>
<evidence type="ECO:0000313" key="2">
    <source>
        <dbReference type="EMBL" id="GIG85318.1"/>
    </source>
</evidence>
<organism evidence="2 3">
    <name type="scientific">Plantactinospora endophytica</name>
    <dbReference type="NCBI Taxonomy" id="673535"/>
    <lineage>
        <taxon>Bacteria</taxon>
        <taxon>Bacillati</taxon>
        <taxon>Actinomycetota</taxon>
        <taxon>Actinomycetes</taxon>
        <taxon>Micromonosporales</taxon>
        <taxon>Micromonosporaceae</taxon>
        <taxon>Plantactinospora</taxon>
    </lineage>
</organism>
<evidence type="ECO:0008006" key="4">
    <source>
        <dbReference type="Google" id="ProtNLM"/>
    </source>
</evidence>
<gene>
    <name evidence="2" type="ORF">Pen02_02540</name>
</gene>
<proteinExistence type="predicted"/>
<dbReference type="RefSeq" id="WP_203864002.1">
    <property type="nucleotide sequence ID" value="NZ_BONW01000001.1"/>
</dbReference>
<protein>
    <recommendedName>
        <fullName evidence="4">DUF4282 domain-containing protein</fullName>
    </recommendedName>
</protein>
<reference evidence="2 3" key="1">
    <citation type="submission" date="2021-01" db="EMBL/GenBank/DDBJ databases">
        <title>Whole genome shotgun sequence of Plantactinospora endophytica NBRC 110450.</title>
        <authorList>
            <person name="Komaki H."/>
            <person name="Tamura T."/>
        </authorList>
    </citation>
    <scope>NUCLEOTIDE SEQUENCE [LARGE SCALE GENOMIC DNA]</scope>
    <source>
        <strain evidence="2 3">NBRC 110450</strain>
    </source>
</reference>
<evidence type="ECO:0000313" key="3">
    <source>
        <dbReference type="Proteomes" id="UP000646749"/>
    </source>
</evidence>
<dbReference type="EMBL" id="BONW01000001">
    <property type="protein sequence ID" value="GIG85318.1"/>
    <property type="molecule type" value="Genomic_DNA"/>
</dbReference>
<sequence length="111" mass="12438">MTADSWQRKAQAIVANRAYWVAIWLFRVANLVGVPTVLWFFGFEIGFLPAAPVWANVILFGVAALALLAGWGLLLRAGLLRPMFIDHDPRISGMVAAKVRRDIIPHRRTRS</sequence>
<keyword evidence="3" id="KW-1185">Reference proteome</keyword>
<feature type="transmembrane region" description="Helical" evidence="1">
    <location>
        <begin position="21"/>
        <end position="41"/>
    </location>
</feature>
<evidence type="ECO:0000256" key="1">
    <source>
        <dbReference type="SAM" id="Phobius"/>
    </source>
</evidence>
<keyword evidence="1" id="KW-0812">Transmembrane</keyword>
<name>A0ABQ4DS83_9ACTN</name>
<dbReference type="Proteomes" id="UP000646749">
    <property type="component" value="Unassembled WGS sequence"/>
</dbReference>
<feature type="transmembrane region" description="Helical" evidence="1">
    <location>
        <begin position="53"/>
        <end position="75"/>
    </location>
</feature>
<keyword evidence="1" id="KW-1133">Transmembrane helix</keyword>
<comment type="caution">
    <text evidence="2">The sequence shown here is derived from an EMBL/GenBank/DDBJ whole genome shotgun (WGS) entry which is preliminary data.</text>
</comment>
<keyword evidence="1" id="KW-0472">Membrane</keyword>